<name>X1MKH3_9ZZZZ</name>
<dbReference type="InterPro" id="IPR028082">
    <property type="entry name" value="Peripla_BP_I"/>
</dbReference>
<dbReference type="EMBL" id="BARV01018250">
    <property type="protein sequence ID" value="GAI31788.1"/>
    <property type="molecule type" value="Genomic_DNA"/>
</dbReference>
<dbReference type="InterPro" id="IPR025997">
    <property type="entry name" value="SBP_2_dom"/>
</dbReference>
<evidence type="ECO:0000256" key="3">
    <source>
        <dbReference type="ARBA" id="ARBA00022729"/>
    </source>
</evidence>
<organism evidence="5">
    <name type="scientific">marine sediment metagenome</name>
    <dbReference type="NCBI Taxonomy" id="412755"/>
    <lineage>
        <taxon>unclassified sequences</taxon>
        <taxon>metagenomes</taxon>
        <taxon>ecological metagenomes</taxon>
    </lineage>
</organism>
<sequence>MRHHKGLKYLLVGVLVIGVGILFSNVGITSAKELTFVYIPPNQSEAWHVATCTAGKMFAKDLGVKLIVLDPRNDPSEQVKMAHDIAPQVDGAVIIPVTSAAYKMAEELKRVKNIPVIVVDRDVPTSAADLYIAFGNRQAGALTAQKIVELLTQKFGKPKGKVQIVTGDLSSVVGQERKDGCLDVLNQYPDIEVVNVVEATKWVAATAQEKMMASLT</sequence>
<dbReference type="PANTHER" id="PTHR46847">
    <property type="entry name" value="D-ALLOSE-BINDING PERIPLASMIC PROTEIN-RELATED"/>
    <property type="match status" value="1"/>
</dbReference>
<gene>
    <name evidence="5" type="ORF">S06H3_30912</name>
</gene>
<comment type="subcellular location">
    <subcellularLocation>
        <location evidence="1">Cell envelope</location>
    </subcellularLocation>
</comment>
<dbReference type="GO" id="GO:0030313">
    <property type="term" value="C:cell envelope"/>
    <property type="evidence" value="ECO:0007669"/>
    <property type="project" value="UniProtKB-SubCell"/>
</dbReference>
<evidence type="ECO:0000256" key="2">
    <source>
        <dbReference type="ARBA" id="ARBA00007639"/>
    </source>
</evidence>
<reference evidence="5" key="1">
    <citation type="journal article" date="2014" name="Front. Microbiol.">
        <title>High frequency of phylogenetically diverse reductive dehalogenase-homologous genes in deep subseafloor sedimentary metagenomes.</title>
        <authorList>
            <person name="Kawai M."/>
            <person name="Futagami T."/>
            <person name="Toyoda A."/>
            <person name="Takaki Y."/>
            <person name="Nishi S."/>
            <person name="Hori S."/>
            <person name="Arai W."/>
            <person name="Tsubouchi T."/>
            <person name="Morono Y."/>
            <person name="Uchiyama I."/>
            <person name="Ito T."/>
            <person name="Fujiyama A."/>
            <person name="Inagaki F."/>
            <person name="Takami H."/>
        </authorList>
    </citation>
    <scope>NUCLEOTIDE SEQUENCE</scope>
    <source>
        <strain evidence="5">Expedition CK06-06</strain>
    </source>
</reference>
<dbReference type="CDD" id="cd01536">
    <property type="entry name" value="PBP1_ABC_sugar_binding-like"/>
    <property type="match status" value="1"/>
</dbReference>
<accession>X1MKH3</accession>
<dbReference type="GO" id="GO:0030246">
    <property type="term" value="F:carbohydrate binding"/>
    <property type="evidence" value="ECO:0007669"/>
    <property type="project" value="UniProtKB-ARBA"/>
</dbReference>
<comment type="caution">
    <text evidence="5">The sequence shown here is derived from an EMBL/GenBank/DDBJ whole genome shotgun (WGS) entry which is preliminary data.</text>
</comment>
<dbReference type="Pfam" id="PF13407">
    <property type="entry name" value="Peripla_BP_4"/>
    <property type="match status" value="1"/>
</dbReference>
<keyword evidence="3" id="KW-0732">Signal</keyword>
<comment type="similarity">
    <text evidence="2">Belongs to the bacterial solute-binding protein 2 family.</text>
</comment>
<evidence type="ECO:0000259" key="4">
    <source>
        <dbReference type="Pfam" id="PF13407"/>
    </source>
</evidence>
<feature type="domain" description="Periplasmic binding protein" evidence="4">
    <location>
        <begin position="36"/>
        <end position="216"/>
    </location>
</feature>
<protein>
    <recommendedName>
        <fullName evidence="4">Periplasmic binding protein domain-containing protein</fullName>
    </recommendedName>
</protein>
<dbReference type="Gene3D" id="3.40.50.2300">
    <property type="match status" value="2"/>
</dbReference>
<dbReference type="PANTHER" id="PTHR46847:SF1">
    <property type="entry name" value="D-ALLOSE-BINDING PERIPLASMIC PROTEIN-RELATED"/>
    <property type="match status" value="1"/>
</dbReference>
<dbReference type="SUPFAM" id="SSF53822">
    <property type="entry name" value="Periplasmic binding protein-like I"/>
    <property type="match status" value="1"/>
</dbReference>
<dbReference type="AlphaFoldDB" id="X1MKH3"/>
<evidence type="ECO:0000313" key="5">
    <source>
        <dbReference type="EMBL" id="GAI31788.1"/>
    </source>
</evidence>
<evidence type="ECO:0000256" key="1">
    <source>
        <dbReference type="ARBA" id="ARBA00004196"/>
    </source>
</evidence>
<proteinExistence type="inferred from homology"/>
<feature type="non-terminal residue" evidence="5">
    <location>
        <position position="216"/>
    </location>
</feature>